<name>A0ABR3EWG8_9AGAR</name>
<evidence type="ECO:0000313" key="3">
    <source>
        <dbReference type="Proteomes" id="UP001465976"/>
    </source>
</evidence>
<gene>
    <name evidence="2" type="ORF">V5O48_014733</name>
</gene>
<evidence type="ECO:0000256" key="1">
    <source>
        <dbReference type="SAM" id="MobiDB-lite"/>
    </source>
</evidence>
<feature type="compositionally biased region" description="Acidic residues" evidence="1">
    <location>
        <begin position="369"/>
        <end position="379"/>
    </location>
</feature>
<accession>A0ABR3EWG8</accession>
<reference evidence="2 3" key="1">
    <citation type="submission" date="2024-02" db="EMBL/GenBank/DDBJ databases">
        <title>A draft genome for the cacao thread blight pathogen Marasmius crinis-equi.</title>
        <authorList>
            <person name="Cohen S.P."/>
            <person name="Baruah I.K."/>
            <person name="Amoako-Attah I."/>
            <person name="Bukari Y."/>
            <person name="Meinhardt L.W."/>
            <person name="Bailey B.A."/>
        </authorList>
    </citation>
    <scope>NUCLEOTIDE SEQUENCE [LARGE SCALE GENOMIC DNA]</scope>
    <source>
        <strain evidence="2 3">GH-76</strain>
    </source>
</reference>
<feature type="region of interest" description="Disordered" evidence="1">
    <location>
        <begin position="345"/>
        <end position="393"/>
    </location>
</feature>
<evidence type="ECO:0000313" key="2">
    <source>
        <dbReference type="EMBL" id="KAL0567268.1"/>
    </source>
</evidence>
<organism evidence="2 3">
    <name type="scientific">Marasmius crinis-equi</name>
    <dbReference type="NCBI Taxonomy" id="585013"/>
    <lineage>
        <taxon>Eukaryota</taxon>
        <taxon>Fungi</taxon>
        <taxon>Dikarya</taxon>
        <taxon>Basidiomycota</taxon>
        <taxon>Agaricomycotina</taxon>
        <taxon>Agaricomycetes</taxon>
        <taxon>Agaricomycetidae</taxon>
        <taxon>Agaricales</taxon>
        <taxon>Marasmiineae</taxon>
        <taxon>Marasmiaceae</taxon>
        <taxon>Marasmius</taxon>
    </lineage>
</organism>
<dbReference type="Proteomes" id="UP001465976">
    <property type="component" value="Unassembled WGS sequence"/>
</dbReference>
<protein>
    <submittedName>
        <fullName evidence="2">Uncharacterized protein</fullName>
    </submittedName>
</protein>
<sequence length="393" mass="46253">MKKAGLTSINTVFEWLERERVFLLSKINKEGKPRDKLECDYLKSLNLLNECREKLKSNRAAFQHWGPGRMDTDLATLERSLRNEQEMEFKLIRDVQELESRLDIPQSQRWTPGSPDWIQVERMMQEERCNLAADRLEGLMVARMFEMSRLNIAGTGYRMRQHMAKSMQTRSKAIDTALQEYNTAAQALKPPRPKLEWKDLMECSLLSDFELLTDGRSEVLSQPWAKPKNRLLMTKIFKLLRAEEEINRLNVEVQRLYTYVYEEMAYLTEKEEEYRDTEFHLGFQIRVHRMEQGRFALLHLKRLKSIKKLKGFQESWSKFFEPGVGIKRQWENVEWIRRTAETLAKAETQQTKQQGEGSDDGYETVSDDKDSEGDDEDSEQKDTAIDAMKILSD</sequence>
<keyword evidence="3" id="KW-1185">Reference proteome</keyword>
<proteinExistence type="predicted"/>
<dbReference type="EMBL" id="JBAHYK010001632">
    <property type="protein sequence ID" value="KAL0567268.1"/>
    <property type="molecule type" value="Genomic_DNA"/>
</dbReference>
<comment type="caution">
    <text evidence="2">The sequence shown here is derived from an EMBL/GenBank/DDBJ whole genome shotgun (WGS) entry which is preliminary data.</text>
</comment>
<feature type="compositionally biased region" description="Polar residues" evidence="1">
    <location>
        <begin position="347"/>
        <end position="356"/>
    </location>
</feature>